<sequence>MAVPDFQSFFRPLLELAADGREHTLKEARERIAAHFNLKEEDLSELLPSGTQRKFDNRVAWAKSYLVQAGALESPRRAHFKITERGRELLAQGHNKIDIKVLSQYPEFVEFHSPTKQDKSTPLIHQEDSTSETPEEVLQKSYQSIRNELAGEILERIKANPPSFFEKLVVDLMVAMGYGGSRSDAGKLVGQSGDEGIDGVIKEDRLGLDEIYLQAKRWEGTVGRPEVQKFVGALHGKRAKKGVFITTGKFSQEALDYVRTIDPKVVLIDGKGLAEHMIDFNMKDTVGGHQLSTPRQRFPFPSGLRWVLGLCDVSELYQHPNPTWGVAFNIQGFVVYGAVSIGLVSRDHVENGAQDLVGNGDDGSFVTSSGHEALKL</sequence>
<dbReference type="Pfam" id="PF14338">
    <property type="entry name" value="Mrr_N"/>
    <property type="match status" value="1"/>
</dbReference>
<dbReference type="PANTHER" id="PTHR30015">
    <property type="entry name" value="MRR RESTRICTION SYSTEM PROTEIN"/>
    <property type="match status" value="1"/>
</dbReference>
<dbReference type="EMBL" id="FQVB01000041">
    <property type="protein sequence ID" value="SHG10188.1"/>
    <property type="molecule type" value="Genomic_DNA"/>
</dbReference>
<dbReference type="SUPFAM" id="SSF52980">
    <property type="entry name" value="Restriction endonuclease-like"/>
    <property type="match status" value="1"/>
</dbReference>
<dbReference type="AlphaFoldDB" id="A0A1M5H2R6"/>
<dbReference type="InterPro" id="IPR007560">
    <property type="entry name" value="Restrct_endonuc_IV_Mrr"/>
</dbReference>
<dbReference type="GO" id="GO:0009307">
    <property type="term" value="P:DNA restriction-modification system"/>
    <property type="evidence" value="ECO:0007669"/>
    <property type="project" value="InterPro"/>
</dbReference>
<accession>A0A1M5H2R6</accession>
<organism evidence="4 5">
    <name type="scientific">Desulfacinum infernum DSM 9756</name>
    <dbReference type="NCBI Taxonomy" id="1121391"/>
    <lineage>
        <taxon>Bacteria</taxon>
        <taxon>Pseudomonadati</taxon>
        <taxon>Thermodesulfobacteriota</taxon>
        <taxon>Syntrophobacteria</taxon>
        <taxon>Syntrophobacterales</taxon>
        <taxon>Syntrophobacteraceae</taxon>
        <taxon>Desulfacinum</taxon>
    </lineage>
</organism>
<dbReference type="GO" id="GO:0015666">
    <property type="term" value="F:restriction endodeoxyribonuclease activity"/>
    <property type="evidence" value="ECO:0007669"/>
    <property type="project" value="TreeGrafter"/>
</dbReference>
<dbReference type="STRING" id="1121391.SAMN02745206_03269"/>
<dbReference type="Proteomes" id="UP000184076">
    <property type="component" value="Unassembled WGS sequence"/>
</dbReference>
<dbReference type="GO" id="GO:0003677">
    <property type="term" value="F:DNA binding"/>
    <property type="evidence" value="ECO:0007669"/>
    <property type="project" value="InterPro"/>
</dbReference>
<dbReference type="InterPro" id="IPR011335">
    <property type="entry name" value="Restrct_endonuc-II-like"/>
</dbReference>
<evidence type="ECO:0000256" key="1">
    <source>
        <dbReference type="SAM" id="MobiDB-lite"/>
    </source>
</evidence>
<dbReference type="InterPro" id="IPR025745">
    <property type="entry name" value="Mrr-like_N_dom"/>
</dbReference>
<dbReference type="InterPro" id="IPR011856">
    <property type="entry name" value="tRNA_endonuc-like_dom_sf"/>
</dbReference>
<proteinExistence type="predicted"/>
<evidence type="ECO:0000259" key="3">
    <source>
        <dbReference type="Pfam" id="PF14338"/>
    </source>
</evidence>
<feature type="domain" description="Restriction system protein Mrr-like N-terminal" evidence="3">
    <location>
        <begin position="6"/>
        <end position="91"/>
    </location>
</feature>
<dbReference type="Pfam" id="PF04471">
    <property type="entry name" value="Mrr_cat"/>
    <property type="match status" value="1"/>
</dbReference>
<evidence type="ECO:0000313" key="5">
    <source>
        <dbReference type="Proteomes" id="UP000184076"/>
    </source>
</evidence>
<reference evidence="5" key="1">
    <citation type="submission" date="2016-11" db="EMBL/GenBank/DDBJ databases">
        <authorList>
            <person name="Varghese N."/>
            <person name="Submissions S."/>
        </authorList>
    </citation>
    <scope>NUCLEOTIDE SEQUENCE [LARGE SCALE GENOMIC DNA]</scope>
    <source>
        <strain evidence="5">DSM 9756</strain>
    </source>
</reference>
<keyword evidence="5" id="KW-1185">Reference proteome</keyword>
<name>A0A1M5H2R6_9BACT</name>
<dbReference type="InterPro" id="IPR052906">
    <property type="entry name" value="Type_IV_Methyl-Rstrct_Enzyme"/>
</dbReference>
<dbReference type="PANTHER" id="PTHR30015:SF7">
    <property type="entry name" value="TYPE IV METHYL-DIRECTED RESTRICTION ENZYME ECOKMRR"/>
    <property type="match status" value="1"/>
</dbReference>
<protein>
    <submittedName>
        <fullName evidence="4">Restriction system protein</fullName>
    </submittedName>
</protein>
<feature type="region of interest" description="Disordered" evidence="1">
    <location>
        <begin position="115"/>
        <end position="135"/>
    </location>
</feature>
<evidence type="ECO:0000259" key="2">
    <source>
        <dbReference type="Pfam" id="PF04471"/>
    </source>
</evidence>
<gene>
    <name evidence="4" type="ORF">SAMN02745206_03269</name>
</gene>
<feature type="non-terminal residue" evidence="4">
    <location>
        <position position="376"/>
    </location>
</feature>
<feature type="domain" description="Restriction endonuclease type IV Mrr" evidence="2">
    <location>
        <begin position="159"/>
        <end position="277"/>
    </location>
</feature>
<evidence type="ECO:0000313" key="4">
    <source>
        <dbReference type="EMBL" id="SHG10188.1"/>
    </source>
</evidence>
<dbReference type="Gene3D" id="3.40.1350.10">
    <property type="match status" value="1"/>
</dbReference>